<evidence type="ECO:0000313" key="1">
    <source>
        <dbReference type="EMBL" id="OQP53280.1"/>
    </source>
</evidence>
<dbReference type="Gene3D" id="1.10.287.470">
    <property type="entry name" value="Helix hairpin bin"/>
    <property type="match status" value="1"/>
</dbReference>
<dbReference type="PANTHER" id="PTHR30469">
    <property type="entry name" value="MULTIDRUG RESISTANCE PROTEIN MDTA"/>
    <property type="match status" value="1"/>
</dbReference>
<dbReference type="EMBL" id="LWBO01000003">
    <property type="protein sequence ID" value="OQP53280.1"/>
    <property type="molecule type" value="Genomic_DNA"/>
</dbReference>
<proteinExistence type="predicted"/>
<name>A0ABX3P2G0_9BACT</name>
<gene>
    <name evidence="1" type="ORF">A4D02_23100</name>
</gene>
<reference evidence="1 2" key="1">
    <citation type="submission" date="2016-04" db="EMBL/GenBank/DDBJ databases">
        <authorList>
            <person name="Chen L."/>
            <person name="Zhuang W."/>
            <person name="Wang G."/>
        </authorList>
    </citation>
    <scope>NUCLEOTIDE SEQUENCE [LARGE SCALE GENOMIC DNA]</scope>
    <source>
        <strain evidence="2">GR20</strain>
    </source>
</reference>
<dbReference type="PROSITE" id="PS51257">
    <property type="entry name" value="PROKAR_LIPOPROTEIN"/>
    <property type="match status" value="1"/>
</dbReference>
<sequence>MYRIIPFILILSFASCKHETTIHPQRKDIVETVYASGKILADSEYYSYALSSGTIIKKLIREGDLVSKGQLLYIIKYDGPVARVDAARSNFNLAQSNISGDSRLLTDLRLTIQNAELRFTNDSLQYVRLKKLMEQNIGTQSNLDNAYTNYLIAINLRKSAREKYFATINDLKANVHNTQSQLTSAKTELENYFIRSNINGTIYQTFKEEGEAVRNNDPVALLGKARKRIIRLAVDQQDIDKIQTGQQVLLKTDITGDSIYKALVTKIYPVMNELDQTFRVDAQFSDTTLQPYIHSSVEANIIIRKKQQVLIIPKEALNAGDSVLVKQQSKRKTIPVQTGIRTLDQVEVLQGIDESTAIIIPTKK</sequence>
<dbReference type="Gene3D" id="2.40.50.100">
    <property type="match status" value="1"/>
</dbReference>
<keyword evidence="2" id="KW-1185">Reference proteome</keyword>
<evidence type="ECO:0008006" key="3">
    <source>
        <dbReference type="Google" id="ProtNLM"/>
    </source>
</evidence>
<dbReference type="Proteomes" id="UP000192277">
    <property type="component" value="Unassembled WGS sequence"/>
</dbReference>
<dbReference type="Gene3D" id="2.40.30.170">
    <property type="match status" value="1"/>
</dbReference>
<comment type="caution">
    <text evidence="1">The sequence shown here is derived from an EMBL/GenBank/DDBJ whole genome shotgun (WGS) entry which is preliminary data.</text>
</comment>
<accession>A0ABX3P2G0</accession>
<organism evidence="1 2">
    <name type="scientific">Niastella koreensis</name>
    <dbReference type="NCBI Taxonomy" id="354356"/>
    <lineage>
        <taxon>Bacteria</taxon>
        <taxon>Pseudomonadati</taxon>
        <taxon>Bacteroidota</taxon>
        <taxon>Chitinophagia</taxon>
        <taxon>Chitinophagales</taxon>
        <taxon>Chitinophagaceae</taxon>
        <taxon>Niastella</taxon>
    </lineage>
</organism>
<dbReference type="PANTHER" id="PTHR30469:SF33">
    <property type="entry name" value="SLR1207 PROTEIN"/>
    <property type="match status" value="1"/>
</dbReference>
<dbReference type="SUPFAM" id="SSF111369">
    <property type="entry name" value="HlyD-like secretion proteins"/>
    <property type="match status" value="1"/>
</dbReference>
<protein>
    <recommendedName>
        <fullName evidence="3">Efflux transporter, RND family, MFP subunit</fullName>
    </recommendedName>
</protein>
<dbReference type="Gene3D" id="2.40.420.20">
    <property type="match status" value="1"/>
</dbReference>
<dbReference type="RefSeq" id="WP_014218180.1">
    <property type="nucleotide sequence ID" value="NZ_LWBO01000003.1"/>
</dbReference>
<evidence type="ECO:0000313" key="2">
    <source>
        <dbReference type="Proteomes" id="UP000192277"/>
    </source>
</evidence>